<evidence type="ECO:0000313" key="1">
    <source>
        <dbReference type="EMBL" id="EHL05012.1"/>
    </source>
</evidence>
<organism evidence="1 2">
    <name type="scientific">Desulfitobacterium hafniense DP7</name>
    <dbReference type="NCBI Taxonomy" id="537010"/>
    <lineage>
        <taxon>Bacteria</taxon>
        <taxon>Bacillati</taxon>
        <taxon>Bacillota</taxon>
        <taxon>Clostridia</taxon>
        <taxon>Eubacteriales</taxon>
        <taxon>Desulfitobacteriaceae</taxon>
        <taxon>Desulfitobacterium</taxon>
    </lineage>
</organism>
<dbReference type="HOGENOM" id="CLU_3198926_0_0_9"/>
<protein>
    <submittedName>
        <fullName evidence="1">Uncharacterized protein</fullName>
    </submittedName>
</protein>
<accession>G9XTL1</accession>
<comment type="caution">
    <text evidence="1">The sequence shown here is derived from an EMBL/GenBank/DDBJ whole genome shotgun (WGS) entry which is preliminary data.</text>
</comment>
<dbReference type="EMBL" id="AFZX01000109">
    <property type="protein sequence ID" value="EHL05012.1"/>
    <property type="molecule type" value="Genomic_DNA"/>
</dbReference>
<name>G9XTL1_DESHA</name>
<dbReference type="Proteomes" id="UP000004416">
    <property type="component" value="Unassembled WGS sequence"/>
</dbReference>
<gene>
    <name evidence="1" type="ORF">HMPREF0322_04318</name>
</gene>
<proteinExistence type="predicted"/>
<dbReference type="AlphaFoldDB" id="G9XTL1"/>
<evidence type="ECO:0000313" key="2">
    <source>
        <dbReference type="Proteomes" id="UP000004416"/>
    </source>
</evidence>
<sequence length="45" mass="5205">MLNNNSNSFVNIVQVMMGLVTRVEFSLERYTKMIESAKLRQVELA</sequence>
<reference evidence="1 2" key="1">
    <citation type="submission" date="2011-08" db="EMBL/GenBank/DDBJ databases">
        <authorList>
            <person name="Weinstock G."/>
            <person name="Sodergren E."/>
            <person name="Clifton S."/>
            <person name="Fulton L."/>
            <person name="Fulton B."/>
            <person name="Courtney L."/>
            <person name="Fronick C."/>
            <person name="Harrison M."/>
            <person name="Strong C."/>
            <person name="Farmer C."/>
            <person name="Delahaunty K."/>
            <person name="Markovic C."/>
            <person name="Hall O."/>
            <person name="Minx P."/>
            <person name="Tomlinson C."/>
            <person name="Mitreva M."/>
            <person name="Hou S."/>
            <person name="Chen J."/>
            <person name="Wollam A."/>
            <person name="Pepin K.H."/>
            <person name="Johnson M."/>
            <person name="Bhonagiri V."/>
            <person name="Zhang X."/>
            <person name="Suruliraj S."/>
            <person name="Warren W."/>
            <person name="Chinwalla A."/>
            <person name="Mardis E.R."/>
            <person name="Wilson R.K."/>
        </authorList>
    </citation>
    <scope>NUCLEOTIDE SEQUENCE [LARGE SCALE GENOMIC DNA]</scope>
    <source>
        <strain evidence="1 2">DP7</strain>
    </source>
</reference>